<evidence type="ECO:0000256" key="6">
    <source>
        <dbReference type="SAM" id="Phobius"/>
    </source>
</evidence>
<evidence type="ECO:0000256" key="2">
    <source>
        <dbReference type="ARBA" id="ARBA00022723"/>
    </source>
</evidence>
<proteinExistence type="inferred from homology"/>
<keyword evidence="6" id="KW-1133">Transmembrane helix</keyword>
<sequence length="538" mass="61244">MIQCFINILLMGKHIVDYFVLYFLGLLGAWLLLDIVGLVAPRKIAGIPSIPGYPIVGNLFQLLENASKTYTGWSERYGDVYQVRMGAHRFLVINSFEEVKQFWIKNSCENNSRPVLYTFHKIVSKTQGFTIGSTPQGPRYKVMKKTVSTALNKRNVSILAPAIDDQSRAVIRFIVETMKQKQPVETDLMNCFQNFALKLSIYMAYGIVLDTENRDRELAQEIIKIENKIINLRSQTSNLEDYLIFLRYIPLIRLTEAAAKYRHRRDVYMDKFLFDLKQRILAGNQTDCLVSQILGNPVSGITESELKSICLTLVSAGLDNTPYTLNHCMGHLSQPVTGEKFQALAIKELENTYGNLKKAWEQAPYGVSCDYIVALLNETLRYFTVLPLSLPRATSKAIIYKNSVIPAGTYLIMNAYQANHDPNQFSDPTQFQPLRFLDGDNKLHFRESEGTLHFTFGAGSRGCSGKHLAFQEMYTLLVRVLIAFKVTPPQKSEELMLLDPFEMNQRKGAVSFEPRPFRYGIQIRDPELLQGLVNPELE</sequence>
<comment type="similarity">
    <text evidence="1">Belongs to the cytochrome P450 family.</text>
</comment>
<accession>A0A1E3QZR4</accession>
<keyword evidence="6" id="KW-0812">Transmembrane</keyword>
<evidence type="ECO:0000256" key="1">
    <source>
        <dbReference type="ARBA" id="ARBA00010617"/>
    </source>
</evidence>
<keyword evidence="8" id="KW-1185">Reference proteome</keyword>
<evidence type="ECO:0000256" key="4">
    <source>
        <dbReference type="ARBA" id="ARBA00023004"/>
    </source>
</evidence>
<dbReference type="GO" id="GO:0020037">
    <property type="term" value="F:heme binding"/>
    <property type="evidence" value="ECO:0007669"/>
    <property type="project" value="InterPro"/>
</dbReference>
<keyword evidence="5" id="KW-0349">Heme</keyword>
<dbReference type="GO" id="GO:0016705">
    <property type="term" value="F:oxidoreductase activity, acting on paired donors, with incorporation or reduction of molecular oxygen"/>
    <property type="evidence" value="ECO:0007669"/>
    <property type="project" value="InterPro"/>
</dbReference>
<evidence type="ECO:0000256" key="3">
    <source>
        <dbReference type="ARBA" id="ARBA00023002"/>
    </source>
</evidence>
<name>A0A1E3QZR4_9ASCO</name>
<dbReference type="Pfam" id="PF00067">
    <property type="entry name" value="p450"/>
    <property type="match status" value="1"/>
</dbReference>
<dbReference type="PRINTS" id="PR00385">
    <property type="entry name" value="P450"/>
</dbReference>
<evidence type="ECO:0000313" key="7">
    <source>
        <dbReference type="EMBL" id="ODQ83170.1"/>
    </source>
</evidence>
<feature type="binding site" description="axial binding residue" evidence="5">
    <location>
        <position position="463"/>
    </location>
    <ligand>
        <name>heme</name>
        <dbReference type="ChEBI" id="CHEBI:30413"/>
    </ligand>
    <ligandPart>
        <name>Fe</name>
        <dbReference type="ChEBI" id="CHEBI:18248"/>
    </ligandPart>
</feature>
<keyword evidence="2 5" id="KW-0479">Metal-binding</keyword>
<dbReference type="GO" id="GO:0004497">
    <property type="term" value="F:monooxygenase activity"/>
    <property type="evidence" value="ECO:0007669"/>
    <property type="project" value="InterPro"/>
</dbReference>
<evidence type="ECO:0000256" key="5">
    <source>
        <dbReference type="PIRSR" id="PIRSR602401-1"/>
    </source>
</evidence>
<keyword evidence="4 5" id="KW-0408">Iron</keyword>
<dbReference type="SUPFAM" id="SSF48264">
    <property type="entry name" value="Cytochrome P450"/>
    <property type="match status" value="1"/>
</dbReference>
<comment type="cofactor">
    <cofactor evidence="5">
        <name>heme</name>
        <dbReference type="ChEBI" id="CHEBI:30413"/>
    </cofactor>
</comment>
<dbReference type="InterPro" id="IPR001128">
    <property type="entry name" value="Cyt_P450"/>
</dbReference>
<dbReference type="AlphaFoldDB" id="A0A1E3QZR4"/>
<organism evidence="7 8">
    <name type="scientific">Babjeviella inositovora NRRL Y-12698</name>
    <dbReference type="NCBI Taxonomy" id="984486"/>
    <lineage>
        <taxon>Eukaryota</taxon>
        <taxon>Fungi</taxon>
        <taxon>Dikarya</taxon>
        <taxon>Ascomycota</taxon>
        <taxon>Saccharomycotina</taxon>
        <taxon>Pichiomycetes</taxon>
        <taxon>Serinales incertae sedis</taxon>
        <taxon>Babjeviella</taxon>
    </lineage>
</organism>
<feature type="transmembrane region" description="Helical" evidence="6">
    <location>
        <begin position="19"/>
        <end position="40"/>
    </location>
</feature>
<dbReference type="Gene3D" id="1.10.630.10">
    <property type="entry name" value="Cytochrome P450"/>
    <property type="match status" value="1"/>
</dbReference>
<dbReference type="EMBL" id="KV454426">
    <property type="protein sequence ID" value="ODQ83170.1"/>
    <property type="molecule type" value="Genomic_DNA"/>
</dbReference>
<protein>
    <recommendedName>
        <fullName evidence="9">Cytochrome P450</fullName>
    </recommendedName>
</protein>
<dbReference type="Proteomes" id="UP000094336">
    <property type="component" value="Unassembled WGS sequence"/>
</dbReference>
<keyword evidence="6" id="KW-0472">Membrane</keyword>
<dbReference type="STRING" id="984486.A0A1E3QZR4"/>
<dbReference type="InterPro" id="IPR050364">
    <property type="entry name" value="Cytochrome_P450_fung"/>
</dbReference>
<dbReference type="InterPro" id="IPR002401">
    <property type="entry name" value="Cyt_P450_E_grp-I"/>
</dbReference>
<evidence type="ECO:0008006" key="9">
    <source>
        <dbReference type="Google" id="ProtNLM"/>
    </source>
</evidence>
<dbReference type="InterPro" id="IPR036396">
    <property type="entry name" value="Cyt_P450_sf"/>
</dbReference>
<dbReference type="RefSeq" id="XP_018988498.1">
    <property type="nucleotide sequence ID" value="XM_019132746.1"/>
</dbReference>
<dbReference type="GO" id="GO:0005506">
    <property type="term" value="F:iron ion binding"/>
    <property type="evidence" value="ECO:0007669"/>
    <property type="project" value="InterPro"/>
</dbReference>
<dbReference type="GeneID" id="30150599"/>
<dbReference type="PANTHER" id="PTHR46300">
    <property type="entry name" value="P450, PUTATIVE (EUROFUNG)-RELATED-RELATED"/>
    <property type="match status" value="1"/>
</dbReference>
<dbReference type="OrthoDB" id="1055148at2759"/>
<keyword evidence="3" id="KW-0560">Oxidoreductase</keyword>
<gene>
    <name evidence="7" type="ORF">BABINDRAFT_81742</name>
</gene>
<reference evidence="8" key="1">
    <citation type="submission" date="2016-05" db="EMBL/GenBank/DDBJ databases">
        <title>Comparative genomics of biotechnologically important yeasts.</title>
        <authorList>
            <consortium name="DOE Joint Genome Institute"/>
            <person name="Riley R."/>
            <person name="Haridas S."/>
            <person name="Wolfe K.H."/>
            <person name="Lopes M.R."/>
            <person name="Hittinger C.T."/>
            <person name="Goker M."/>
            <person name="Salamov A."/>
            <person name="Wisecaver J."/>
            <person name="Long T.M."/>
            <person name="Aerts A.L."/>
            <person name="Barry K."/>
            <person name="Choi C."/>
            <person name="Clum A."/>
            <person name="Coughlan A.Y."/>
            <person name="Deshpande S."/>
            <person name="Douglass A.P."/>
            <person name="Hanson S.J."/>
            <person name="Klenk H.-P."/>
            <person name="Labutti K."/>
            <person name="Lapidus A."/>
            <person name="Lindquist E."/>
            <person name="Lipzen A."/>
            <person name="Meier-Kolthoff J.P."/>
            <person name="Ohm R.A."/>
            <person name="Otillar R.P."/>
            <person name="Pangilinan J."/>
            <person name="Peng Y."/>
            <person name="Rokas A."/>
            <person name="Rosa C.A."/>
            <person name="Scheuner C."/>
            <person name="Sibirny A.A."/>
            <person name="Slot J.C."/>
            <person name="Stielow J.B."/>
            <person name="Sun H."/>
            <person name="Kurtzman C.P."/>
            <person name="Blackwell M."/>
            <person name="Grigoriev I.V."/>
            <person name="Jeffries T.W."/>
        </authorList>
    </citation>
    <scope>NUCLEOTIDE SEQUENCE [LARGE SCALE GENOMIC DNA]</scope>
    <source>
        <strain evidence="8">NRRL Y-12698</strain>
    </source>
</reference>
<evidence type="ECO:0000313" key="8">
    <source>
        <dbReference type="Proteomes" id="UP000094336"/>
    </source>
</evidence>
<dbReference type="PRINTS" id="PR00463">
    <property type="entry name" value="EP450I"/>
</dbReference>